<sequence length="318" mass="37459">MVEVSIIIPVYNRAHYISKTLDSIIDQTFKNWECIVVDDGSTDHTLEVVKFYENKDNRIKLYQRPEHLKKGANACRNFGYSKSEGQYIQWFDSDDLMFKDLLKAKTHYLNTNKSSQFCLCQMIFFEEINGQFKQQQTTNIKYKDLLLDYVSGKITIGTQTVLWRKSFLENKQLFDQDLTQSQDLEFNSRMFQNNPKGGFIDQPLIWYRQAEDSISSNYLNVIENHYQSFLEVRRRIINSNPKHLAINAAVIKSVLTLLRSSLAAKKYQISKDVIKFIKANNKNRSLIFNMKLQRIYFAYNVVKTLKFGETRLKPLFRL</sequence>
<dbReference type="EC" id="2.4.-.-" evidence="2"/>
<accession>A0ABT4RWA9</accession>
<name>A0ABT4RWA9_9FLAO</name>
<dbReference type="InterPro" id="IPR001173">
    <property type="entry name" value="Glyco_trans_2-like"/>
</dbReference>
<gene>
    <name evidence="2" type="ORF">OOZ35_01285</name>
</gene>
<evidence type="ECO:0000313" key="2">
    <source>
        <dbReference type="EMBL" id="MDA0176122.1"/>
    </source>
</evidence>
<dbReference type="PANTHER" id="PTHR22916:SF56">
    <property type="entry name" value="GLYCOSYL TRANSFERASE"/>
    <property type="match status" value="1"/>
</dbReference>
<dbReference type="SUPFAM" id="SSF53448">
    <property type="entry name" value="Nucleotide-diphospho-sugar transferases"/>
    <property type="match status" value="1"/>
</dbReference>
<protein>
    <submittedName>
        <fullName evidence="2">Glycosyltransferase</fullName>
        <ecNumber evidence="2">2.4.-.-</ecNumber>
    </submittedName>
</protein>
<comment type="caution">
    <text evidence="2">The sequence shown here is derived from an EMBL/GenBank/DDBJ whole genome shotgun (WGS) entry which is preliminary data.</text>
</comment>
<dbReference type="InterPro" id="IPR029044">
    <property type="entry name" value="Nucleotide-diphossugar_trans"/>
</dbReference>
<reference evidence="2" key="1">
    <citation type="submission" date="2022-11" db="EMBL/GenBank/DDBJ databases">
        <title>Refractory cell wall polysaccharides provide important carbon source for microbial heterotrophs in the hadal ocean.</title>
        <authorList>
            <person name="Zhu X."/>
        </authorList>
    </citation>
    <scope>NUCLEOTIDE SEQUENCE</scope>
    <source>
        <strain evidence="2">MTRN7</strain>
    </source>
</reference>
<dbReference type="Gene3D" id="3.90.550.10">
    <property type="entry name" value="Spore Coat Polysaccharide Biosynthesis Protein SpsA, Chain A"/>
    <property type="match status" value="1"/>
</dbReference>
<keyword evidence="3" id="KW-1185">Reference proteome</keyword>
<keyword evidence="2" id="KW-0808">Transferase</keyword>
<dbReference type="PANTHER" id="PTHR22916">
    <property type="entry name" value="GLYCOSYLTRANSFERASE"/>
    <property type="match status" value="1"/>
</dbReference>
<feature type="domain" description="Glycosyltransferase 2-like" evidence="1">
    <location>
        <begin position="5"/>
        <end position="167"/>
    </location>
</feature>
<evidence type="ECO:0000313" key="3">
    <source>
        <dbReference type="Proteomes" id="UP001149142"/>
    </source>
</evidence>
<keyword evidence="2" id="KW-0328">Glycosyltransferase</keyword>
<proteinExistence type="predicted"/>
<dbReference type="GO" id="GO:0016757">
    <property type="term" value="F:glycosyltransferase activity"/>
    <property type="evidence" value="ECO:0007669"/>
    <property type="project" value="UniProtKB-KW"/>
</dbReference>
<dbReference type="EMBL" id="JAPFGC010000002">
    <property type="protein sequence ID" value="MDA0176122.1"/>
    <property type="molecule type" value="Genomic_DNA"/>
</dbReference>
<organism evidence="2 3">
    <name type="scientific">Mesoflavibacter profundi</name>
    <dbReference type="NCBI Taxonomy" id="2708110"/>
    <lineage>
        <taxon>Bacteria</taxon>
        <taxon>Pseudomonadati</taxon>
        <taxon>Bacteroidota</taxon>
        <taxon>Flavobacteriia</taxon>
        <taxon>Flavobacteriales</taxon>
        <taxon>Flavobacteriaceae</taxon>
        <taxon>Mesoflavibacter</taxon>
    </lineage>
</organism>
<dbReference type="RefSeq" id="WP_106687245.1">
    <property type="nucleotide sequence ID" value="NZ_JAPFGC010000002.1"/>
</dbReference>
<dbReference type="Pfam" id="PF00535">
    <property type="entry name" value="Glycos_transf_2"/>
    <property type="match status" value="1"/>
</dbReference>
<dbReference type="Proteomes" id="UP001149142">
    <property type="component" value="Unassembled WGS sequence"/>
</dbReference>
<evidence type="ECO:0000259" key="1">
    <source>
        <dbReference type="Pfam" id="PF00535"/>
    </source>
</evidence>